<keyword evidence="1" id="KW-0808">Transferase</keyword>
<evidence type="ECO:0000256" key="3">
    <source>
        <dbReference type="ARBA" id="ARBA00022840"/>
    </source>
</evidence>
<organism evidence="5 6">
    <name type="scientific">Frankia umida</name>
    <dbReference type="NCBI Taxonomy" id="573489"/>
    <lineage>
        <taxon>Bacteria</taxon>
        <taxon>Bacillati</taxon>
        <taxon>Actinomycetota</taxon>
        <taxon>Actinomycetes</taxon>
        <taxon>Frankiales</taxon>
        <taxon>Frankiaceae</taxon>
        <taxon>Frankia</taxon>
    </lineage>
</organism>
<sequence>MSSRARYVLAENARVDAVVAALTGNDPETAGRLLVEGHRGLRDEFEVSGPELDAAVEAAIAAPGCYGARMTGGGFAGCAIALVDRTQVDAFGSTFRPAYTARTGRRAVLHICAASDGTSITTLDLATS</sequence>
<dbReference type="InterPro" id="IPR036554">
    <property type="entry name" value="GHMP_kinase_C_sf"/>
</dbReference>
<evidence type="ECO:0000256" key="2">
    <source>
        <dbReference type="ARBA" id="ARBA00022741"/>
    </source>
</evidence>
<evidence type="ECO:0000313" key="6">
    <source>
        <dbReference type="Proteomes" id="UP001201873"/>
    </source>
</evidence>
<dbReference type="SUPFAM" id="SSF55060">
    <property type="entry name" value="GHMP Kinase, C-terminal domain"/>
    <property type="match status" value="1"/>
</dbReference>
<dbReference type="PANTHER" id="PTHR10457">
    <property type="entry name" value="MEVALONATE KINASE/GALACTOKINASE"/>
    <property type="match status" value="1"/>
</dbReference>
<evidence type="ECO:0000259" key="4">
    <source>
        <dbReference type="Pfam" id="PF08544"/>
    </source>
</evidence>
<reference evidence="5 6" key="1">
    <citation type="submission" date="2022-04" db="EMBL/GenBank/DDBJ databases">
        <title>Genome diversity in the genus Frankia.</title>
        <authorList>
            <person name="Carlos-Shanley C."/>
            <person name="Hahn D."/>
        </authorList>
    </citation>
    <scope>NUCLEOTIDE SEQUENCE [LARGE SCALE GENOMIC DNA]</scope>
    <source>
        <strain evidence="5 6">Ag45/Mut15</strain>
    </source>
</reference>
<dbReference type="Proteomes" id="UP001201873">
    <property type="component" value="Unassembled WGS sequence"/>
</dbReference>
<name>A0ABT0JZF0_9ACTN</name>
<feature type="domain" description="GHMP kinase C-terminal" evidence="4">
    <location>
        <begin position="20"/>
        <end position="91"/>
    </location>
</feature>
<dbReference type="PANTHER" id="PTHR10457:SF7">
    <property type="entry name" value="GALACTOKINASE-RELATED"/>
    <property type="match status" value="1"/>
</dbReference>
<keyword evidence="6" id="KW-1185">Reference proteome</keyword>
<evidence type="ECO:0000256" key="1">
    <source>
        <dbReference type="ARBA" id="ARBA00022679"/>
    </source>
</evidence>
<proteinExistence type="predicted"/>
<dbReference type="Gene3D" id="3.30.70.890">
    <property type="entry name" value="GHMP kinase, C-terminal domain"/>
    <property type="match status" value="1"/>
</dbReference>
<dbReference type="Pfam" id="PF08544">
    <property type="entry name" value="GHMP_kinases_C"/>
    <property type="match status" value="1"/>
</dbReference>
<dbReference type="RefSeq" id="WP_248825221.1">
    <property type="nucleotide sequence ID" value="NZ_JALKFT010000012.1"/>
</dbReference>
<dbReference type="InterPro" id="IPR013750">
    <property type="entry name" value="GHMP_kinase_C_dom"/>
</dbReference>
<gene>
    <name evidence="5" type="ORF">MXD59_14170</name>
</gene>
<dbReference type="EMBL" id="JALKFT010000012">
    <property type="protein sequence ID" value="MCK9876914.1"/>
    <property type="molecule type" value="Genomic_DNA"/>
</dbReference>
<keyword evidence="3" id="KW-0067">ATP-binding</keyword>
<accession>A0ABT0JZF0</accession>
<keyword evidence="2" id="KW-0547">Nucleotide-binding</keyword>
<protein>
    <recommendedName>
        <fullName evidence="4">GHMP kinase C-terminal domain-containing protein</fullName>
    </recommendedName>
</protein>
<evidence type="ECO:0000313" key="5">
    <source>
        <dbReference type="EMBL" id="MCK9876914.1"/>
    </source>
</evidence>
<comment type="caution">
    <text evidence="5">The sequence shown here is derived from an EMBL/GenBank/DDBJ whole genome shotgun (WGS) entry which is preliminary data.</text>
</comment>